<dbReference type="InterPro" id="IPR025997">
    <property type="entry name" value="SBP_2_dom"/>
</dbReference>
<dbReference type="SUPFAM" id="SSF53822">
    <property type="entry name" value="Periplasmic binding protein-like I"/>
    <property type="match status" value="1"/>
</dbReference>
<dbReference type="Proteomes" id="UP000037392">
    <property type="component" value="Unassembled WGS sequence"/>
</dbReference>
<evidence type="ECO:0000259" key="3">
    <source>
        <dbReference type="Pfam" id="PF13407"/>
    </source>
</evidence>
<evidence type="ECO:0000256" key="1">
    <source>
        <dbReference type="ARBA" id="ARBA00004196"/>
    </source>
</evidence>
<dbReference type="GO" id="GO:0030288">
    <property type="term" value="C:outer membrane-bounded periplasmic space"/>
    <property type="evidence" value="ECO:0007669"/>
    <property type="project" value="TreeGrafter"/>
</dbReference>
<sequence>MRGEIWKKLGIITVAAAFACSVVLGGCKKTEEAIETSGTDGGSRLQIGLSFDSFVIERWIRERDVFVSTAKALGADVNVQNANGDVQEQIEQIEYFIKKQMDVIAVVAGDCDALSDVMKKAKDAGIRTVSYDRLITNADCDLYISFDNEEVGRLMARCFLEHVPEGGDIFMIQGPETDGNVLQIRKGFNEVLAGSGLNVVYKANCEGWLAEYAFTYVKEGLAQHRDIKGVMCGNDDLATQAFRALSEERLAGKVVLTGQDGDLMACQRIVEGTQNMTAFKSVEEEARLAAEYAVKLGRGEKLADITKTIDDGTYEVPYRELVPVAVTRDNMDEVIIKGGFHAEEDVYLNVRK</sequence>
<organism evidence="4 5">
    <name type="scientific">[Clostridium] citroniae WAL-19142</name>
    <dbReference type="NCBI Taxonomy" id="742734"/>
    <lineage>
        <taxon>Bacteria</taxon>
        <taxon>Bacillati</taxon>
        <taxon>Bacillota</taxon>
        <taxon>Clostridia</taxon>
        <taxon>Lachnospirales</taxon>
        <taxon>Lachnospiraceae</taxon>
        <taxon>Enterocloster</taxon>
    </lineage>
</organism>
<accession>A0A0J9EYL0</accession>
<dbReference type="InterPro" id="IPR028082">
    <property type="entry name" value="Peripla_BP_I"/>
</dbReference>
<dbReference type="PANTHER" id="PTHR30036:SF1">
    <property type="entry name" value="D-XYLOSE-BINDING PERIPLASMIC PROTEIN"/>
    <property type="match status" value="1"/>
</dbReference>
<dbReference type="GeneID" id="93164509"/>
<dbReference type="GO" id="GO:0030246">
    <property type="term" value="F:carbohydrate binding"/>
    <property type="evidence" value="ECO:0007669"/>
    <property type="project" value="TreeGrafter"/>
</dbReference>
<dbReference type="PATRIC" id="fig|742734.4.peg.2035"/>
<evidence type="ECO:0000313" key="5">
    <source>
        <dbReference type="Proteomes" id="UP000037392"/>
    </source>
</evidence>
<dbReference type="OrthoDB" id="9769193at2"/>
<comment type="caution">
    <text evidence="4">The sequence shown here is derived from an EMBL/GenBank/DDBJ whole genome shotgun (WGS) entry which is preliminary data.</text>
</comment>
<dbReference type="PROSITE" id="PS51257">
    <property type="entry name" value="PROKAR_LIPOPROTEIN"/>
    <property type="match status" value="1"/>
</dbReference>
<dbReference type="EMBL" id="ADLK01000017">
    <property type="protein sequence ID" value="KMW21055.1"/>
    <property type="molecule type" value="Genomic_DNA"/>
</dbReference>
<dbReference type="InterPro" id="IPR050555">
    <property type="entry name" value="Bact_Solute-Bind_Prot2"/>
</dbReference>
<evidence type="ECO:0000256" key="2">
    <source>
        <dbReference type="ARBA" id="ARBA00022729"/>
    </source>
</evidence>
<evidence type="ECO:0000313" key="4">
    <source>
        <dbReference type="EMBL" id="KMW21055.1"/>
    </source>
</evidence>
<name>A0A0J9EYL0_9FIRM</name>
<dbReference type="PANTHER" id="PTHR30036">
    <property type="entry name" value="D-XYLOSE-BINDING PERIPLASMIC PROTEIN"/>
    <property type="match status" value="1"/>
</dbReference>
<comment type="subcellular location">
    <subcellularLocation>
        <location evidence="1">Cell envelope</location>
    </subcellularLocation>
</comment>
<dbReference type="AlphaFoldDB" id="A0A0J9EYL0"/>
<protein>
    <recommendedName>
        <fullName evidence="3">Periplasmic binding protein domain-containing protein</fullName>
    </recommendedName>
</protein>
<proteinExistence type="predicted"/>
<gene>
    <name evidence="4" type="ORF">HMPREF9470_01899</name>
</gene>
<dbReference type="Pfam" id="PF13407">
    <property type="entry name" value="Peripla_BP_4"/>
    <property type="match status" value="1"/>
</dbReference>
<feature type="domain" description="Periplasmic binding protein" evidence="3">
    <location>
        <begin position="47"/>
        <end position="301"/>
    </location>
</feature>
<dbReference type="Gene3D" id="3.40.50.2300">
    <property type="match status" value="2"/>
</dbReference>
<reference evidence="4 5" key="1">
    <citation type="submission" date="2011-04" db="EMBL/GenBank/DDBJ databases">
        <title>The Genome Sequence of Clostridium citroniae WAL-19142.</title>
        <authorList>
            <consortium name="The Broad Institute Genome Sequencing Platform"/>
            <person name="Earl A."/>
            <person name="Ward D."/>
            <person name="Feldgarden M."/>
            <person name="Gevers D."/>
            <person name="Warren Y.A."/>
            <person name="Tyrrell K.L."/>
            <person name="Citron D.M."/>
            <person name="Goldstein E.J."/>
            <person name="Daigneault M."/>
            <person name="Allen-Vercoe E."/>
            <person name="Young S.K."/>
            <person name="Zeng Q."/>
            <person name="Gargeya S."/>
            <person name="Fitzgerald M."/>
            <person name="Haas B."/>
            <person name="Abouelleil A."/>
            <person name="Alvarado L."/>
            <person name="Arachchi H.M."/>
            <person name="Berlin A."/>
            <person name="Brown A."/>
            <person name="Chapman S.B."/>
            <person name="Chen Z."/>
            <person name="Dunbar C."/>
            <person name="Freedman E."/>
            <person name="Gearin G."/>
            <person name="Gellesch M."/>
            <person name="Goldberg J."/>
            <person name="Griggs A."/>
            <person name="Gujja S."/>
            <person name="Heilman E.R."/>
            <person name="Heiman D."/>
            <person name="Howarth C."/>
            <person name="Larson L."/>
            <person name="Lui A."/>
            <person name="MacDonald P.J."/>
            <person name="Mehta T."/>
            <person name="Montmayeur A."/>
            <person name="Murphy C."/>
            <person name="Neiman D."/>
            <person name="Pearson M."/>
            <person name="Priest M."/>
            <person name="Roberts A."/>
            <person name="Saif S."/>
            <person name="Shea T."/>
            <person name="Shenoy N."/>
            <person name="Sisk P."/>
            <person name="Stolte C."/>
            <person name="Sykes S."/>
            <person name="White J."/>
            <person name="Yandava C."/>
            <person name="Wortman J."/>
            <person name="Nusbaum C."/>
            <person name="Birren B."/>
        </authorList>
    </citation>
    <scope>NUCLEOTIDE SEQUENCE [LARGE SCALE GENOMIC DNA]</scope>
    <source>
        <strain evidence="4 5">WAL-19142</strain>
    </source>
</reference>
<keyword evidence="2" id="KW-0732">Signal</keyword>
<dbReference type="RefSeq" id="WP_007861035.1">
    <property type="nucleotide sequence ID" value="NZ_KQ235877.1"/>
</dbReference>